<gene>
    <name evidence="2" type="ORF">FC694_22545</name>
</gene>
<evidence type="ECO:0000259" key="1">
    <source>
        <dbReference type="Pfam" id="PF05707"/>
    </source>
</evidence>
<dbReference type="Proteomes" id="UP000306037">
    <property type="component" value="Unassembled WGS sequence"/>
</dbReference>
<name>A0A4U2MM99_9BACI</name>
<dbReference type="EMBL" id="SZOM01000206">
    <property type="protein sequence ID" value="TKH12196.1"/>
    <property type="molecule type" value="Genomic_DNA"/>
</dbReference>
<feature type="domain" description="Zona occludens toxin N-terminal" evidence="1">
    <location>
        <begin position="52"/>
        <end position="131"/>
    </location>
</feature>
<evidence type="ECO:0000313" key="2">
    <source>
        <dbReference type="EMBL" id="TKH12196.1"/>
    </source>
</evidence>
<accession>A0A4U2MM99</accession>
<dbReference type="RefSeq" id="WP_137053149.1">
    <property type="nucleotide sequence ID" value="NZ_SZOM01000206.1"/>
</dbReference>
<dbReference type="InterPro" id="IPR008900">
    <property type="entry name" value="Zot_N"/>
</dbReference>
<dbReference type="InterPro" id="IPR027417">
    <property type="entry name" value="P-loop_NTPase"/>
</dbReference>
<evidence type="ECO:0000313" key="3">
    <source>
        <dbReference type="Proteomes" id="UP000306037"/>
    </source>
</evidence>
<sequence length="224" mass="26101">MAYHIFIQAPLGQGKTFLMSLLAHYWKKKVEDRGGKIELFSNYELADSKPINHYTDWYEVAEAQGSICCWDECQMAFSNRKWSRHGSTIATEVMMFTRKMKSVQMYCSPSISNVDSRIRQIVEVLVDVRQIPNRGFSIRFSDYQEGTLLNKTFLPMSKAKKFFDLELYDTHQMVKGFPLPQTERESDKFFDTLEQIHDRARGKKKKQTIILDKNDGINVKEGAM</sequence>
<dbReference type="AlphaFoldDB" id="A0A4U2MM99"/>
<dbReference type="Gene3D" id="3.40.50.300">
    <property type="entry name" value="P-loop containing nucleotide triphosphate hydrolases"/>
    <property type="match status" value="1"/>
</dbReference>
<reference evidence="2 3" key="1">
    <citation type="journal article" date="2019" name="Environ. Microbiol.">
        <title>An active ?-lactamase is a part of an orchestrated cell wall stress resistance network of Bacillus subtilis and related rhizosphere species.</title>
        <authorList>
            <person name="Bucher T."/>
            <person name="Keren-Paz A."/>
            <person name="Hausser J."/>
            <person name="Olender T."/>
            <person name="Cytryn E."/>
            <person name="Kolodkin-Gal I."/>
        </authorList>
    </citation>
    <scope>NUCLEOTIDE SEQUENCE [LARGE SCALE GENOMIC DNA]</scope>
    <source>
        <strain evidence="2 3">I71</strain>
    </source>
</reference>
<comment type="caution">
    <text evidence="2">The sequence shown here is derived from an EMBL/GenBank/DDBJ whole genome shotgun (WGS) entry which is preliminary data.</text>
</comment>
<dbReference type="Pfam" id="PF05707">
    <property type="entry name" value="Zot"/>
    <property type="match status" value="1"/>
</dbReference>
<proteinExistence type="predicted"/>
<organism evidence="2 3">
    <name type="scientific">Bacillus wiedmannii</name>
    <dbReference type="NCBI Taxonomy" id="1890302"/>
    <lineage>
        <taxon>Bacteria</taxon>
        <taxon>Bacillati</taxon>
        <taxon>Bacillota</taxon>
        <taxon>Bacilli</taxon>
        <taxon>Bacillales</taxon>
        <taxon>Bacillaceae</taxon>
        <taxon>Bacillus</taxon>
        <taxon>Bacillus cereus group</taxon>
    </lineage>
</organism>
<protein>
    <submittedName>
        <fullName evidence="2">ATPase</fullName>
    </submittedName>
</protein>